<feature type="transmembrane region" description="Helical" evidence="14">
    <location>
        <begin position="874"/>
        <end position="898"/>
    </location>
</feature>
<keyword evidence="16" id="KW-1185">Reference proteome</keyword>
<dbReference type="GO" id="GO:0004100">
    <property type="term" value="F:chitin synthase activity"/>
    <property type="evidence" value="ECO:0007669"/>
    <property type="project" value="UniProtKB-EC"/>
</dbReference>
<evidence type="ECO:0000256" key="2">
    <source>
        <dbReference type="ARBA" id="ARBA00012543"/>
    </source>
</evidence>
<feature type="compositionally biased region" description="Low complexity" evidence="13">
    <location>
        <begin position="910"/>
        <end position="928"/>
    </location>
</feature>
<keyword evidence="10" id="KW-0325">Glycoprotein</keyword>
<dbReference type="FunFam" id="3.90.550.10:FF:000139">
    <property type="entry name" value="Chitin synthase 8"/>
    <property type="match status" value="1"/>
</dbReference>
<dbReference type="EC" id="2.4.1.16" evidence="2"/>
<feature type="transmembrane region" description="Helical" evidence="14">
    <location>
        <begin position="152"/>
        <end position="175"/>
    </location>
</feature>
<evidence type="ECO:0000256" key="14">
    <source>
        <dbReference type="SAM" id="Phobius"/>
    </source>
</evidence>
<evidence type="ECO:0000256" key="6">
    <source>
        <dbReference type="ARBA" id="ARBA00022692"/>
    </source>
</evidence>
<dbReference type="AlphaFoldDB" id="A0A3Q3GD74"/>
<feature type="transmembrane region" description="Helical" evidence="14">
    <location>
        <begin position="790"/>
        <end position="809"/>
    </location>
</feature>
<keyword evidence="4" id="KW-0328">Glycosyltransferase</keyword>
<feature type="transmembrane region" description="Helical" evidence="14">
    <location>
        <begin position="86"/>
        <end position="105"/>
    </location>
</feature>
<dbReference type="Proteomes" id="UP000261660">
    <property type="component" value="Unplaced"/>
</dbReference>
<evidence type="ECO:0000256" key="9">
    <source>
        <dbReference type="ARBA" id="ARBA00023136"/>
    </source>
</evidence>
<evidence type="ECO:0000256" key="7">
    <source>
        <dbReference type="ARBA" id="ARBA00022989"/>
    </source>
</evidence>
<dbReference type="STRING" id="56723.ENSLBEP00000029564"/>
<reference evidence="15" key="1">
    <citation type="submission" date="2025-08" db="UniProtKB">
        <authorList>
            <consortium name="Ensembl"/>
        </authorList>
    </citation>
    <scope>IDENTIFICATION</scope>
</reference>
<dbReference type="PANTHER" id="PTHR22914">
    <property type="entry name" value="CHITIN SYNTHASE"/>
    <property type="match status" value="1"/>
</dbReference>
<comment type="subcellular location">
    <subcellularLocation>
        <location evidence="1">Cell membrane</location>
        <topology evidence="1">Multi-pass membrane protein</topology>
    </subcellularLocation>
</comment>
<feature type="transmembrane region" description="Helical" evidence="14">
    <location>
        <begin position="1072"/>
        <end position="1099"/>
    </location>
</feature>
<dbReference type="Pfam" id="PF03142">
    <property type="entry name" value="Chitin_synth_2"/>
    <property type="match status" value="1"/>
</dbReference>
<dbReference type="CDD" id="cd04190">
    <property type="entry name" value="Chitin_synth_C"/>
    <property type="match status" value="1"/>
</dbReference>
<feature type="transmembrane region" description="Helical" evidence="14">
    <location>
        <begin position="23"/>
        <end position="40"/>
    </location>
</feature>
<dbReference type="GeneTree" id="ENSGT00530000064569"/>
<dbReference type="GO" id="GO:0005886">
    <property type="term" value="C:plasma membrane"/>
    <property type="evidence" value="ECO:0007669"/>
    <property type="project" value="UniProtKB-SubCell"/>
</dbReference>
<comment type="similarity">
    <text evidence="11">Belongs to the chitin synthase family. Class IV subfamily.</text>
</comment>
<keyword evidence="5" id="KW-0808">Transferase</keyword>
<reference evidence="15" key="2">
    <citation type="submission" date="2025-09" db="UniProtKB">
        <authorList>
            <consortium name="Ensembl"/>
        </authorList>
    </citation>
    <scope>IDENTIFICATION</scope>
</reference>
<feature type="region of interest" description="Disordered" evidence="13">
    <location>
        <begin position="909"/>
        <end position="930"/>
    </location>
</feature>
<dbReference type="Ensembl" id="ENSLBET00000030965.1">
    <property type="protein sequence ID" value="ENSLBEP00000029564.1"/>
    <property type="gene ID" value="ENSLBEG00000022349.1"/>
</dbReference>
<feature type="transmembrane region" description="Helical" evidence="14">
    <location>
        <begin position="359"/>
        <end position="377"/>
    </location>
</feature>
<keyword evidence="6 14" id="KW-0812">Transmembrane</keyword>
<dbReference type="InterPro" id="IPR029044">
    <property type="entry name" value="Nucleotide-diphossugar_trans"/>
</dbReference>
<evidence type="ECO:0000256" key="10">
    <source>
        <dbReference type="ARBA" id="ARBA00023180"/>
    </source>
</evidence>
<evidence type="ECO:0000256" key="13">
    <source>
        <dbReference type="SAM" id="MobiDB-lite"/>
    </source>
</evidence>
<dbReference type="GO" id="GO:0006031">
    <property type="term" value="P:chitin biosynthetic process"/>
    <property type="evidence" value="ECO:0007669"/>
    <property type="project" value="TreeGrafter"/>
</dbReference>
<sequence>SFLLLITLSNEGTKILSDERKPVALLCIGCSLITSSVLVLQKSVWKACYKSSKMPAKSTVAILFFEFVVSLGAAILTIVAMPHLDIVTNVTILNGVAILSALLQVISQHTAQERNRFLVPSIGAFILVLLGYILFLVLYIMKDPADSRMMTWVGLAVGGSFLVSLTWWENYLRLISENSSSIFLKRLSMDIRRSQNILHILSSLLRIAVTACVLGAYVPLNKMDWDVVRFIPRRETTIIGIIIGVQLISSALCHWFSLVACKMHAIRRCFILPLYLASLAVMALLVIPVIVYYQDYKTSLNGTSINFTSYCDVVVDGRSGNLNASVFSNLVLDTMNPNLVPLVEVFSNPEPHRFSGSAFSWWLGFVLATVHLWNLGLNRIQRTQDLFIRRLYEGGLIEQSLLLNTRFDIQTSKKPLDPVKVFLCATMWHETYDEMMKIIISLFRMDKYRPKKEGQTTDVTFEGHIYFDDAFSNVPGSQGRHVNKYAEMMVDIIREVYRYETHRVPDGLTDTETPYGGRLDKLLIRHKKRWSQVWTNSNSNNFIKPSWCGTRERNTNKDKRTSNRLAYTRKKHNTYILALDGDTDFQPASVMLLIDRLKRYPLVGAACGRIHPTGSGPMVWYQKFEYAVGHWLHKTAEHVYGCVLCSPGCFSLFRASALMDDNVMKKYTVKASKPAHHIQYNQGEDRWLCTLMLKQGWRVEYNAASDAYTNAPEEFKEFYNQRRRWGPSTMANIIDLLGSTTLISKRNPSMSKPYMFYQLFSMASSILSPSTVVLMIAGCLTLLLDIHPNAALVIAVIPPVIFLGISFKIKSDTQIQIAAVMSIIYGFLMMIAAMVIVGNMVKEQTILTPSSLFIISLACFYLVTALMHPQEVSLIVFGLLYIVCIPSAYLLLTIYSMVNMNNVSWGTRETTPPAGATQQAATSPQSQADKGKALKPLDCMQKRNSLSQHQQSFTGESVPLISRTSTSWSPTCTCCCASFSADAANSLCFLPQDEDQFFRELTATYLEPLPEDKKKQKQMADDLKELRNKITFVFFICNAFWLIATFILQLTQTSVFIQVPKIDINLQLTGEYIFIDPIGFMFILAFVMLVVVQFIAMLYHRIYTLIHFVAFLDTEPRTERHRQEVTKVNTAASLHDS</sequence>
<feature type="transmembrane region" description="Helical" evidence="14">
    <location>
        <begin position="117"/>
        <end position="140"/>
    </location>
</feature>
<evidence type="ECO:0000256" key="1">
    <source>
        <dbReference type="ARBA" id="ARBA00004651"/>
    </source>
</evidence>
<feature type="transmembrane region" description="Helical" evidence="14">
    <location>
        <begin position="725"/>
        <end position="743"/>
    </location>
</feature>
<accession>A0A3Q3GD74</accession>
<evidence type="ECO:0000256" key="12">
    <source>
        <dbReference type="ARBA" id="ARBA00048014"/>
    </source>
</evidence>
<feature type="transmembrane region" description="Helical" evidence="14">
    <location>
        <begin position="60"/>
        <end position="80"/>
    </location>
</feature>
<feature type="transmembrane region" description="Helical" evidence="14">
    <location>
        <begin position="238"/>
        <end position="258"/>
    </location>
</feature>
<feature type="transmembrane region" description="Helical" evidence="14">
    <location>
        <begin position="270"/>
        <end position="293"/>
    </location>
</feature>
<comment type="catalytic activity">
    <reaction evidence="12">
        <text>[(1-&gt;4)-N-acetyl-beta-D-glucosaminyl](n) + UDP-N-acetyl-alpha-D-glucosamine = [(1-&gt;4)-N-acetyl-beta-D-glucosaminyl](n+1) + UDP + H(+)</text>
        <dbReference type="Rhea" id="RHEA:16637"/>
        <dbReference type="Rhea" id="RHEA-COMP:9593"/>
        <dbReference type="Rhea" id="RHEA-COMP:9595"/>
        <dbReference type="ChEBI" id="CHEBI:15378"/>
        <dbReference type="ChEBI" id="CHEBI:17029"/>
        <dbReference type="ChEBI" id="CHEBI:57705"/>
        <dbReference type="ChEBI" id="CHEBI:58223"/>
        <dbReference type="EC" id="2.4.1.16"/>
    </reaction>
</comment>
<feature type="transmembrane region" description="Helical" evidence="14">
    <location>
        <begin position="755"/>
        <end position="783"/>
    </location>
</feature>
<keyword evidence="3" id="KW-1003">Cell membrane</keyword>
<feature type="transmembrane region" description="Helical" evidence="14">
    <location>
        <begin position="850"/>
        <end position="868"/>
    </location>
</feature>
<keyword evidence="8" id="KW-0175">Coiled coil</keyword>
<protein>
    <recommendedName>
        <fullName evidence="2">chitin synthase</fullName>
        <ecNumber evidence="2">2.4.1.16</ecNumber>
    </recommendedName>
</protein>
<proteinExistence type="inferred from homology"/>
<name>A0A3Q3GD74_9LABR</name>
<evidence type="ECO:0000256" key="3">
    <source>
        <dbReference type="ARBA" id="ARBA00022475"/>
    </source>
</evidence>
<evidence type="ECO:0000256" key="8">
    <source>
        <dbReference type="ARBA" id="ARBA00023054"/>
    </source>
</evidence>
<keyword evidence="7 14" id="KW-1133">Transmembrane helix</keyword>
<feature type="transmembrane region" description="Helical" evidence="14">
    <location>
        <begin position="196"/>
        <end position="218"/>
    </location>
</feature>
<dbReference type="SUPFAM" id="SSF53448">
    <property type="entry name" value="Nucleotide-diphospho-sugar transferases"/>
    <property type="match status" value="1"/>
</dbReference>
<feature type="transmembrane region" description="Helical" evidence="14">
    <location>
        <begin position="1032"/>
        <end position="1052"/>
    </location>
</feature>
<feature type="transmembrane region" description="Helical" evidence="14">
    <location>
        <begin position="815"/>
        <end position="838"/>
    </location>
</feature>
<evidence type="ECO:0000256" key="5">
    <source>
        <dbReference type="ARBA" id="ARBA00022679"/>
    </source>
</evidence>
<organism evidence="15 16">
    <name type="scientific">Labrus bergylta</name>
    <name type="common">ballan wrasse</name>
    <dbReference type="NCBI Taxonomy" id="56723"/>
    <lineage>
        <taxon>Eukaryota</taxon>
        <taxon>Metazoa</taxon>
        <taxon>Chordata</taxon>
        <taxon>Craniata</taxon>
        <taxon>Vertebrata</taxon>
        <taxon>Euteleostomi</taxon>
        <taxon>Actinopterygii</taxon>
        <taxon>Neopterygii</taxon>
        <taxon>Teleostei</taxon>
        <taxon>Neoteleostei</taxon>
        <taxon>Acanthomorphata</taxon>
        <taxon>Eupercaria</taxon>
        <taxon>Labriformes</taxon>
        <taxon>Labridae</taxon>
        <taxon>Labrus</taxon>
    </lineage>
</organism>
<keyword evidence="9 14" id="KW-0472">Membrane</keyword>
<evidence type="ECO:0000313" key="15">
    <source>
        <dbReference type="Ensembl" id="ENSLBEP00000029564.1"/>
    </source>
</evidence>
<evidence type="ECO:0000313" key="16">
    <source>
        <dbReference type="Proteomes" id="UP000261660"/>
    </source>
</evidence>
<dbReference type="InterPro" id="IPR004835">
    <property type="entry name" value="Chitin_synth"/>
</dbReference>
<dbReference type="InParanoid" id="A0A3Q3GD74"/>
<evidence type="ECO:0000256" key="11">
    <source>
        <dbReference type="ARBA" id="ARBA00046329"/>
    </source>
</evidence>
<evidence type="ECO:0000256" key="4">
    <source>
        <dbReference type="ARBA" id="ARBA00022676"/>
    </source>
</evidence>
<dbReference type="PANTHER" id="PTHR22914:SF42">
    <property type="entry name" value="CHITIN SYNTHASE"/>
    <property type="match status" value="1"/>
</dbReference>